<feature type="transmembrane region" description="Helical" evidence="9">
    <location>
        <begin position="169"/>
        <end position="193"/>
    </location>
</feature>
<dbReference type="Pfam" id="PF00795">
    <property type="entry name" value="CN_hydrolase"/>
    <property type="match status" value="1"/>
</dbReference>
<feature type="region of interest" description="Disordered" evidence="10">
    <location>
        <begin position="549"/>
        <end position="589"/>
    </location>
</feature>
<dbReference type="AlphaFoldDB" id="S4XIR9"/>
<keyword evidence="3 9" id="KW-1003">Cell membrane</keyword>
<evidence type="ECO:0000256" key="6">
    <source>
        <dbReference type="ARBA" id="ARBA00022989"/>
    </source>
</evidence>
<evidence type="ECO:0000256" key="10">
    <source>
        <dbReference type="SAM" id="MobiDB-lite"/>
    </source>
</evidence>
<evidence type="ECO:0000256" key="9">
    <source>
        <dbReference type="HAMAP-Rule" id="MF_01148"/>
    </source>
</evidence>
<dbReference type="RefSeq" id="WP_020464736.1">
    <property type="nucleotide sequence ID" value="NC_021658.1"/>
</dbReference>
<dbReference type="Pfam" id="PF20154">
    <property type="entry name" value="LNT_N"/>
    <property type="match status" value="1"/>
</dbReference>
<feature type="transmembrane region" description="Helical" evidence="9">
    <location>
        <begin position="63"/>
        <end position="82"/>
    </location>
</feature>
<dbReference type="GO" id="GO:0016410">
    <property type="term" value="F:N-acyltransferase activity"/>
    <property type="evidence" value="ECO:0007669"/>
    <property type="project" value="UniProtKB-UniRule"/>
</dbReference>
<dbReference type="PANTHER" id="PTHR38686">
    <property type="entry name" value="APOLIPOPROTEIN N-ACYLTRANSFERASE"/>
    <property type="match status" value="1"/>
</dbReference>
<dbReference type="NCBIfam" id="TIGR00546">
    <property type="entry name" value="lnt"/>
    <property type="match status" value="1"/>
</dbReference>
<dbReference type="KEGG" id="scu:SCE1572_00110"/>
<comment type="similarity">
    <text evidence="2 9">Belongs to the CN hydrolase family. Apolipoprotein N-acyltransferase subfamily.</text>
</comment>
<feature type="transmembrane region" description="Helical" evidence="9">
    <location>
        <begin position="35"/>
        <end position="51"/>
    </location>
</feature>
<evidence type="ECO:0000256" key="5">
    <source>
        <dbReference type="ARBA" id="ARBA00022692"/>
    </source>
</evidence>
<dbReference type="EC" id="2.3.1.269" evidence="9"/>
<feature type="transmembrane region" description="Helical" evidence="9">
    <location>
        <begin position="12"/>
        <end position="29"/>
    </location>
</feature>
<dbReference type="PATRIC" id="fig|1254432.3.peg.26"/>
<feature type="transmembrane region" description="Helical" evidence="9">
    <location>
        <begin position="94"/>
        <end position="119"/>
    </location>
</feature>
<dbReference type="InterPro" id="IPR003010">
    <property type="entry name" value="C-N_Hydrolase"/>
</dbReference>
<feature type="domain" description="CN hydrolase" evidence="11">
    <location>
        <begin position="250"/>
        <end position="519"/>
    </location>
</feature>
<evidence type="ECO:0000256" key="2">
    <source>
        <dbReference type="ARBA" id="ARBA00010065"/>
    </source>
</evidence>
<evidence type="ECO:0000313" key="13">
    <source>
        <dbReference type="Proteomes" id="UP000014803"/>
    </source>
</evidence>
<evidence type="ECO:0000256" key="4">
    <source>
        <dbReference type="ARBA" id="ARBA00022679"/>
    </source>
</evidence>
<dbReference type="eggNOG" id="COG0815">
    <property type="taxonomic scope" value="Bacteria"/>
</dbReference>
<dbReference type="STRING" id="1254432.SCE1572_00110"/>
<protein>
    <recommendedName>
        <fullName evidence="9">Apolipoprotein N-acyltransferase</fullName>
        <shortName evidence="9">ALP N-acyltransferase</shortName>
        <ecNumber evidence="9">2.3.1.269</ecNumber>
    </recommendedName>
</protein>
<dbReference type="EMBL" id="CP003969">
    <property type="protein sequence ID" value="AGP33037.1"/>
    <property type="molecule type" value="Genomic_DNA"/>
</dbReference>
<keyword evidence="4 9" id="KW-0808">Transferase</keyword>
<dbReference type="UniPathway" id="UPA00666"/>
<feature type="transmembrane region" description="Helical" evidence="9">
    <location>
        <begin position="214"/>
        <end position="235"/>
    </location>
</feature>
<dbReference type="Proteomes" id="UP000014803">
    <property type="component" value="Chromosome"/>
</dbReference>
<keyword evidence="7 9" id="KW-0472">Membrane</keyword>
<dbReference type="PANTHER" id="PTHR38686:SF1">
    <property type="entry name" value="APOLIPOPROTEIN N-ACYLTRANSFERASE"/>
    <property type="match status" value="1"/>
</dbReference>
<evidence type="ECO:0000256" key="7">
    <source>
        <dbReference type="ARBA" id="ARBA00023136"/>
    </source>
</evidence>
<dbReference type="CDD" id="cd07571">
    <property type="entry name" value="ALP_N-acyl_transferase"/>
    <property type="match status" value="1"/>
</dbReference>
<name>S4XIR9_SORCE</name>
<dbReference type="OrthoDB" id="9804277at2"/>
<comment type="subcellular location">
    <subcellularLocation>
        <location evidence="1 9">Cell membrane</location>
        <topology evidence="1 9">Multi-pass membrane protein</topology>
    </subcellularLocation>
</comment>
<evidence type="ECO:0000259" key="11">
    <source>
        <dbReference type="PROSITE" id="PS50263"/>
    </source>
</evidence>
<comment type="catalytic activity">
    <reaction evidence="9">
        <text>N-terminal S-1,2-diacyl-sn-glyceryl-L-cysteinyl-[lipoprotein] + a glycerophospholipid = N-acyl-S-1,2-diacyl-sn-glyceryl-L-cysteinyl-[lipoprotein] + a 2-acyl-sn-glycero-3-phospholipid + H(+)</text>
        <dbReference type="Rhea" id="RHEA:48228"/>
        <dbReference type="Rhea" id="RHEA-COMP:14681"/>
        <dbReference type="Rhea" id="RHEA-COMP:14684"/>
        <dbReference type="ChEBI" id="CHEBI:15378"/>
        <dbReference type="ChEBI" id="CHEBI:136912"/>
        <dbReference type="ChEBI" id="CHEBI:140656"/>
        <dbReference type="ChEBI" id="CHEBI:140657"/>
        <dbReference type="ChEBI" id="CHEBI:140660"/>
        <dbReference type="EC" id="2.3.1.269"/>
    </reaction>
</comment>
<dbReference type="GO" id="GO:0042158">
    <property type="term" value="P:lipoprotein biosynthetic process"/>
    <property type="evidence" value="ECO:0007669"/>
    <property type="project" value="UniProtKB-UniRule"/>
</dbReference>
<keyword evidence="5 9" id="KW-0812">Transmembrane</keyword>
<dbReference type="HAMAP" id="MF_01148">
    <property type="entry name" value="Lnt"/>
    <property type="match status" value="1"/>
</dbReference>
<dbReference type="InterPro" id="IPR004563">
    <property type="entry name" value="Apolipo_AcylTrfase"/>
</dbReference>
<gene>
    <name evidence="9" type="primary">lnt</name>
    <name evidence="12" type="ORF">SCE1572_00110</name>
</gene>
<evidence type="ECO:0000256" key="8">
    <source>
        <dbReference type="ARBA" id="ARBA00023315"/>
    </source>
</evidence>
<evidence type="ECO:0000256" key="3">
    <source>
        <dbReference type="ARBA" id="ARBA00022475"/>
    </source>
</evidence>
<organism evidence="12 13">
    <name type="scientific">Sorangium cellulosum So0157-2</name>
    <dbReference type="NCBI Taxonomy" id="1254432"/>
    <lineage>
        <taxon>Bacteria</taxon>
        <taxon>Pseudomonadati</taxon>
        <taxon>Myxococcota</taxon>
        <taxon>Polyangia</taxon>
        <taxon>Polyangiales</taxon>
        <taxon>Polyangiaceae</taxon>
        <taxon>Sorangium</taxon>
    </lineage>
</organism>
<dbReference type="Gene3D" id="3.60.110.10">
    <property type="entry name" value="Carbon-nitrogen hydrolase"/>
    <property type="match status" value="1"/>
</dbReference>
<keyword evidence="8 9" id="KW-0012">Acyltransferase</keyword>
<dbReference type="HOGENOM" id="CLU_019563_3_1_7"/>
<dbReference type="GO" id="GO:0005886">
    <property type="term" value="C:plasma membrane"/>
    <property type="evidence" value="ECO:0007669"/>
    <property type="project" value="UniProtKB-SubCell"/>
</dbReference>
<reference evidence="12 13" key="1">
    <citation type="journal article" date="2013" name="Sci. Rep.">
        <title>Extraordinary expansion of a Sorangium cellulosum genome from an alkaline milieu.</title>
        <authorList>
            <person name="Han K."/>
            <person name="Li Z.F."/>
            <person name="Peng R."/>
            <person name="Zhu L.P."/>
            <person name="Zhou T."/>
            <person name="Wang L.G."/>
            <person name="Li S.G."/>
            <person name="Zhang X.B."/>
            <person name="Hu W."/>
            <person name="Wu Z.H."/>
            <person name="Qin N."/>
            <person name="Li Y.Z."/>
        </authorList>
    </citation>
    <scope>NUCLEOTIDE SEQUENCE [LARGE SCALE GENOMIC DNA]</scope>
    <source>
        <strain evidence="12 13">So0157-2</strain>
    </source>
</reference>
<proteinExistence type="inferred from homology"/>
<feature type="transmembrane region" description="Helical" evidence="9">
    <location>
        <begin position="126"/>
        <end position="149"/>
    </location>
</feature>
<dbReference type="PROSITE" id="PS50263">
    <property type="entry name" value="CN_HYDROLASE"/>
    <property type="match status" value="1"/>
</dbReference>
<dbReference type="SUPFAM" id="SSF56317">
    <property type="entry name" value="Carbon-nitrogen hydrolase"/>
    <property type="match status" value="1"/>
</dbReference>
<keyword evidence="6 9" id="KW-1133">Transmembrane helix</keyword>
<dbReference type="InterPro" id="IPR045378">
    <property type="entry name" value="LNT_N"/>
</dbReference>
<comment type="pathway">
    <text evidence="9">Protein modification; lipoprotein biosynthesis (N-acyl transfer).</text>
</comment>
<sequence length="589" mass="60923">MPQASTRRALRGCAPLLLSVVGGATFALTAPPTDLYPAVIAGLALLAAAVHDAPTFWRAFGRGAAWGTAAGIVGLRFVPEVILRFTPLGAAASYLALILLAAAQSLVWAVCGGITSVLLRRVRAPLELAFATGVFAAVVLPTVFGWTPAGLMSPWPALVQLADLVGERGVSVLFAVGAALLARAGLAAVGVAPGGRPLAPAPESRSARRRPPRAILSPALASAALFGGLAAHGALRMAAVERASAGLPTARVALVNQAVGPHERWQPKNHPRILRALHELTRKAEAGGAELTLWPEAAYPYPLPHSARQAPRGGRALLGPGVRGPVLAGLITQAPPAKADDGVEERNSYNSATLVLPDGSMQPTQDKLQLLWFGETVPGGAYLPWLRRIFQKSGGLVPGAEPRALTLRREQGPALRIGVLNCYEDTLTGVARRITGALAPNLLVNITNDAWFTGSAEPELHARLAVMRAVELRRDLVRAVNLGVVSWIDARGVVRGRDESAAPGVTFATPAVRDTPLTLYTRVGDAPLAALLALAIVACALRTRCSAAKASPEAPDAAAGARPAAGPPELASPDGAAQAAATDAPLSRP</sequence>
<accession>S4XIR9</accession>
<evidence type="ECO:0000256" key="1">
    <source>
        <dbReference type="ARBA" id="ARBA00004651"/>
    </source>
</evidence>
<dbReference type="InterPro" id="IPR036526">
    <property type="entry name" value="C-N_Hydrolase_sf"/>
</dbReference>
<comment type="function">
    <text evidence="9">Catalyzes the phospholipid dependent N-acylation of the N-terminal cysteine of apolipoprotein, the last step in lipoprotein maturation.</text>
</comment>
<evidence type="ECO:0000313" key="12">
    <source>
        <dbReference type="EMBL" id="AGP33037.1"/>
    </source>
</evidence>